<evidence type="ECO:0000313" key="7">
    <source>
        <dbReference type="Proteomes" id="UP000510643"/>
    </source>
</evidence>
<dbReference type="Pfam" id="PF00654">
    <property type="entry name" value="Voltage_CLC"/>
    <property type="match status" value="1"/>
</dbReference>
<organism evidence="6 7">
    <name type="scientific">Empedobacter falsenii</name>
    <dbReference type="NCBI Taxonomy" id="343874"/>
    <lineage>
        <taxon>Bacteria</taxon>
        <taxon>Pseudomonadati</taxon>
        <taxon>Bacteroidota</taxon>
        <taxon>Flavobacteriia</taxon>
        <taxon>Flavobacteriales</taxon>
        <taxon>Weeksellaceae</taxon>
        <taxon>Empedobacter</taxon>
    </lineage>
</organism>
<feature type="transmembrane region" description="Helical" evidence="5">
    <location>
        <begin position="269"/>
        <end position="289"/>
    </location>
</feature>
<evidence type="ECO:0000256" key="5">
    <source>
        <dbReference type="SAM" id="Phobius"/>
    </source>
</evidence>
<dbReference type="RefSeq" id="WP_084106827.1">
    <property type="nucleotide sequence ID" value="NZ_CP040908.1"/>
</dbReference>
<dbReference type="PANTHER" id="PTHR43427:SF12">
    <property type="entry name" value="CHLORIDE TRANSPORTER"/>
    <property type="match status" value="1"/>
</dbReference>
<dbReference type="AlphaFoldDB" id="A0A7H9DRE4"/>
<dbReference type="SUPFAM" id="SSF81340">
    <property type="entry name" value="Clc chloride channel"/>
    <property type="match status" value="1"/>
</dbReference>
<dbReference type="Proteomes" id="UP000510643">
    <property type="component" value="Chromosome"/>
</dbReference>
<feature type="transmembrane region" description="Helical" evidence="5">
    <location>
        <begin position="160"/>
        <end position="185"/>
    </location>
</feature>
<feature type="transmembrane region" description="Helical" evidence="5">
    <location>
        <begin position="350"/>
        <end position="371"/>
    </location>
</feature>
<sequence>MSINNKKSFGQKINLSTKVFFRKYPSISYILKWTFLCLLIGLCVGSASAGFLQSLDWVTNYRENHLWLIALLPIGGFFIGLLYYYLGKDIEAGNNLLIDTIHNPKEIISFRMAPYVYIGTIATHFFGGSAGREGTALQMAGAIADQFVKPFRLTESERKILIISAISAGFGSVFGTPLAGAVFGLEVFLIGRLKYDAIFPAFAAGIIADLVTKLWQTHHTHYHINFVPNISFLNIIYAIIAGIIFGLCSATFSKVIHKTSAIFKSKIEFAPFRPLVGGVIVAFAVWAIGTTKYIGLGIPTIVHSFDQQLPAYDFALKMAFTIITLSAGFKGGEITPLFFIGATLGNTISLFIPLPTGLLAGMGFVAVFAGATNTPLACIIMAIELFGVECGVYVAIACVISYLLSGHTSIYGKQMIGEPKNRRFSNHQGKRLTELNGNHK</sequence>
<dbReference type="CDD" id="cd03682">
    <property type="entry name" value="ClC_sycA_like"/>
    <property type="match status" value="1"/>
</dbReference>
<evidence type="ECO:0000256" key="2">
    <source>
        <dbReference type="ARBA" id="ARBA00022692"/>
    </source>
</evidence>
<evidence type="ECO:0000256" key="1">
    <source>
        <dbReference type="ARBA" id="ARBA00004141"/>
    </source>
</evidence>
<accession>A0A7H9DRE4</accession>
<feature type="transmembrane region" description="Helical" evidence="5">
    <location>
        <begin position="235"/>
        <end position="257"/>
    </location>
</feature>
<protein>
    <submittedName>
        <fullName evidence="6">Voltage-gated chloride channel family protein</fullName>
    </submittedName>
</protein>
<evidence type="ECO:0000256" key="3">
    <source>
        <dbReference type="ARBA" id="ARBA00022989"/>
    </source>
</evidence>
<dbReference type="InterPro" id="IPR050368">
    <property type="entry name" value="ClC-type_chloride_channel"/>
</dbReference>
<name>A0A7H9DRE4_9FLAO</name>
<dbReference type="InterPro" id="IPR001807">
    <property type="entry name" value="ClC"/>
</dbReference>
<dbReference type="OrthoDB" id="9767361at2"/>
<gene>
    <name evidence="6" type="ORF">FH779_05600</name>
</gene>
<dbReference type="PANTHER" id="PTHR43427">
    <property type="entry name" value="CHLORIDE CHANNEL PROTEIN CLC-E"/>
    <property type="match status" value="1"/>
</dbReference>
<feature type="transmembrane region" description="Helical" evidence="5">
    <location>
        <begin position="197"/>
        <end position="215"/>
    </location>
</feature>
<dbReference type="GO" id="GO:0015108">
    <property type="term" value="F:chloride transmembrane transporter activity"/>
    <property type="evidence" value="ECO:0007669"/>
    <property type="project" value="InterPro"/>
</dbReference>
<dbReference type="EMBL" id="CP040908">
    <property type="protein sequence ID" value="QLL57585.1"/>
    <property type="molecule type" value="Genomic_DNA"/>
</dbReference>
<dbReference type="Gene3D" id="1.10.3080.10">
    <property type="entry name" value="Clc chloride channel"/>
    <property type="match status" value="1"/>
</dbReference>
<dbReference type="GO" id="GO:0016020">
    <property type="term" value="C:membrane"/>
    <property type="evidence" value="ECO:0007669"/>
    <property type="project" value="UniProtKB-SubCell"/>
</dbReference>
<dbReference type="GeneID" id="78400920"/>
<proteinExistence type="predicted"/>
<keyword evidence="4 5" id="KW-0472">Membrane</keyword>
<comment type="subcellular location">
    <subcellularLocation>
        <location evidence="1">Membrane</location>
        <topology evidence="1">Multi-pass membrane protein</topology>
    </subcellularLocation>
</comment>
<evidence type="ECO:0000313" key="6">
    <source>
        <dbReference type="EMBL" id="QLL57585.1"/>
    </source>
</evidence>
<keyword evidence="3 5" id="KW-1133">Transmembrane helix</keyword>
<reference evidence="6 7" key="1">
    <citation type="submission" date="2019-06" db="EMBL/GenBank/DDBJ databases">
        <title>Emergence of pandrug resistant Empedobacter falsenii in China.</title>
        <authorList>
            <person name="Dong N."/>
            <person name="Chen S."/>
            <person name="Zhang R."/>
        </authorList>
    </citation>
    <scope>NUCLEOTIDE SEQUENCE [LARGE SCALE GENOMIC DNA]</scope>
    <source>
        <strain evidence="6 7">1681-1</strain>
    </source>
</reference>
<feature type="transmembrane region" description="Helical" evidence="5">
    <location>
        <begin position="107"/>
        <end position="127"/>
    </location>
</feature>
<evidence type="ECO:0000256" key="4">
    <source>
        <dbReference type="ARBA" id="ARBA00023136"/>
    </source>
</evidence>
<feature type="transmembrane region" description="Helical" evidence="5">
    <location>
        <begin position="65"/>
        <end position="86"/>
    </location>
</feature>
<feature type="transmembrane region" description="Helical" evidence="5">
    <location>
        <begin position="377"/>
        <end position="404"/>
    </location>
</feature>
<dbReference type="KEGG" id="efal:FH779_05600"/>
<keyword evidence="7" id="KW-1185">Reference proteome</keyword>
<dbReference type="PRINTS" id="PR00762">
    <property type="entry name" value="CLCHANNEL"/>
</dbReference>
<dbReference type="InterPro" id="IPR014743">
    <property type="entry name" value="Cl-channel_core"/>
</dbReference>
<keyword evidence="2 5" id="KW-0812">Transmembrane</keyword>